<feature type="region of interest" description="Disordered" evidence="5">
    <location>
        <begin position="601"/>
        <end position="692"/>
    </location>
</feature>
<protein>
    <submittedName>
        <fullName evidence="8">Probable Clb1-B-type cyclin 1</fullName>
    </submittedName>
</protein>
<dbReference type="InterPro" id="IPR039361">
    <property type="entry name" value="Cyclin"/>
</dbReference>
<evidence type="ECO:0000259" key="7">
    <source>
        <dbReference type="SMART" id="SM01332"/>
    </source>
</evidence>
<dbReference type="CDD" id="cd20512">
    <property type="entry name" value="CYCLIN_CLBs_yeast_rpt2"/>
    <property type="match status" value="1"/>
</dbReference>
<feature type="region of interest" description="Disordered" evidence="5">
    <location>
        <begin position="1"/>
        <end position="305"/>
    </location>
</feature>
<evidence type="ECO:0000256" key="5">
    <source>
        <dbReference type="SAM" id="MobiDB-lite"/>
    </source>
</evidence>
<dbReference type="CDD" id="cd20568">
    <property type="entry name" value="CYCLIN_CLBs_yeast_rpt1"/>
    <property type="match status" value="1"/>
</dbReference>
<dbReference type="InterPro" id="IPR006671">
    <property type="entry name" value="Cyclin_N"/>
</dbReference>
<dbReference type="SMART" id="SM00385">
    <property type="entry name" value="CYCLIN"/>
    <property type="match status" value="2"/>
</dbReference>
<proteinExistence type="inferred from homology"/>
<keyword evidence="2 4" id="KW-0195">Cyclin</keyword>
<dbReference type="InterPro" id="IPR036915">
    <property type="entry name" value="Cyclin-like_sf"/>
</dbReference>
<keyword evidence="3" id="KW-0131">Cell cycle</keyword>
<dbReference type="InterPro" id="IPR004367">
    <property type="entry name" value="Cyclin_C-dom"/>
</dbReference>
<feature type="compositionally biased region" description="Polar residues" evidence="5">
    <location>
        <begin position="88"/>
        <end position="98"/>
    </location>
</feature>
<feature type="compositionally biased region" description="Low complexity" evidence="5">
    <location>
        <begin position="116"/>
        <end position="187"/>
    </location>
</feature>
<evidence type="ECO:0000256" key="3">
    <source>
        <dbReference type="ARBA" id="ARBA00023306"/>
    </source>
</evidence>
<accession>A0A127ZGX7</accession>
<organism evidence="8">
    <name type="scientific">Sporisorium scitamineum</name>
    <dbReference type="NCBI Taxonomy" id="49012"/>
    <lineage>
        <taxon>Eukaryota</taxon>
        <taxon>Fungi</taxon>
        <taxon>Dikarya</taxon>
        <taxon>Basidiomycota</taxon>
        <taxon>Ustilaginomycotina</taxon>
        <taxon>Ustilaginomycetes</taxon>
        <taxon>Ustilaginales</taxon>
        <taxon>Ustilaginaceae</taxon>
        <taxon>Sporisorium</taxon>
    </lineage>
</organism>
<feature type="compositionally biased region" description="Acidic residues" evidence="5">
    <location>
        <begin position="643"/>
        <end position="665"/>
    </location>
</feature>
<feature type="compositionally biased region" description="Polar residues" evidence="5">
    <location>
        <begin position="238"/>
        <end position="247"/>
    </location>
</feature>
<feature type="compositionally biased region" description="Polar residues" evidence="5">
    <location>
        <begin position="606"/>
        <end position="621"/>
    </location>
</feature>
<dbReference type="SMART" id="SM01332">
    <property type="entry name" value="Cyclin_C"/>
    <property type="match status" value="1"/>
</dbReference>
<dbReference type="EMBL" id="LK056684">
    <property type="protein sequence ID" value="CDU25286.1"/>
    <property type="molecule type" value="Genomic_DNA"/>
</dbReference>
<feature type="compositionally biased region" description="Low complexity" evidence="5">
    <location>
        <begin position="253"/>
        <end position="267"/>
    </location>
</feature>
<dbReference type="FunFam" id="1.10.472.10:FF:000001">
    <property type="entry name" value="G2/mitotic-specific cyclin"/>
    <property type="match status" value="1"/>
</dbReference>
<dbReference type="SUPFAM" id="SSF47954">
    <property type="entry name" value="Cyclin-like"/>
    <property type="match status" value="2"/>
</dbReference>
<gene>
    <name evidence="8" type="ORF">SPSC_05120</name>
</gene>
<feature type="compositionally biased region" description="Low complexity" evidence="5">
    <location>
        <begin position="52"/>
        <end position="73"/>
    </location>
</feature>
<dbReference type="GO" id="GO:0051301">
    <property type="term" value="P:cell division"/>
    <property type="evidence" value="ECO:0007669"/>
    <property type="project" value="UniProtKB-KW"/>
</dbReference>
<feature type="compositionally biased region" description="Basic and acidic residues" evidence="5">
    <location>
        <begin position="292"/>
        <end position="304"/>
    </location>
</feature>
<feature type="domain" description="Cyclin-like" evidence="6">
    <location>
        <begin position="361"/>
        <end position="445"/>
    </location>
</feature>
<reference evidence="8" key="1">
    <citation type="submission" date="2014-06" db="EMBL/GenBank/DDBJ databases">
        <authorList>
            <person name="Ju J."/>
            <person name="Zhang J."/>
        </authorList>
    </citation>
    <scope>NUCLEOTIDE SEQUENCE</scope>
    <source>
        <strain evidence="8">SscI8</strain>
    </source>
</reference>
<feature type="domain" description="Cyclin C-terminal" evidence="7">
    <location>
        <begin position="454"/>
        <end position="568"/>
    </location>
</feature>
<dbReference type="OrthoDB" id="5590282at2759"/>
<keyword evidence="1" id="KW-0132">Cell division</keyword>
<dbReference type="AlphaFoldDB" id="A0A127ZGX7"/>
<dbReference type="PANTHER" id="PTHR10177">
    <property type="entry name" value="CYCLINS"/>
    <property type="match status" value="1"/>
</dbReference>
<evidence type="ECO:0000313" key="8">
    <source>
        <dbReference type="EMBL" id="CDU25286.1"/>
    </source>
</evidence>
<dbReference type="InterPro" id="IPR048258">
    <property type="entry name" value="Cyclins_cyclin-box"/>
</dbReference>
<feature type="compositionally biased region" description="Basic and acidic residues" evidence="5">
    <location>
        <begin position="100"/>
        <end position="113"/>
    </location>
</feature>
<dbReference type="Gene3D" id="1.10.472.10">
    <property type="entry name" value="Cyclin-like"/>
    <property type="match status" value="2"/>
</dbReference>
<sequence>MSQNIASRRIPLRTRSTASATGAQAKENAGVTGVSSRSARYGLEGGAADAGPSKPASTVTAATKASSAASAASGVLGTRKRAALGDLTNANRTRSTMAGNDDKGKAALKDAIKPRAATTTSASTSSRSAVATTTGTATTTSASTSSRSAVAITTGTTTTTGVGAARRVVRTRPTTASSTTTAAAAGDVADRPLRASRRVAGTSSTTSAIRSASSRSTSTTAPAAASTVAGARKGSMVRSASGNSQTGLRRDASTTTSVAAPAPVAASRSSKVQLNEVQDTDDKMEAPQAKRLKTEQANKPAKDEGWEDLDAEDAEDPLMVAEYVNDIFEYMKELEILNMPNGDYMLTQKEINWDVRAILIDWLVDVHAKFRLLPETLYLAVNIIDRFLSRRTISLSKLQLVGVTAMFIASKYEEVMCPSIQNFYYLADGGYTDVEILRAERYVLKVLDFSMSYANPMNFLRRISKADNYDIQTRTVAKYFMEISLLDYRLMEHPPSLVAAASVWLAREVLERGEWTPTLVHYSTYSEQELLGTAEIMLDYCLRPITHQFFHKKYAHKKFMRASTYVIDWAHKTFPEGVVGVDEQQDLNVLRIDLYERKEIERPEQSPISSSRANTPSNHSQAHFDAGPSQNVDGDDTVSYAHDDDDDEEEVDEEDGEVGEEEELLDEVKGGASGARQVLRDVTNAYEVTETF</sequence>
<dbReference type="Pfam" id="PF00134">
    <property type="entry name" value="Cyclin_N"/>
    <property type="match status" value="1"/>
</dbReference>
<evidence type="ECO:0000256" key="4">
    <source>
        <dbReference type="RuleBase" id="RU000383"/>
    </source>
</evidence>
<name>A0A127ZGX7_9BASI</name>
<feature type="compositionally biased region" description="Low complexity" evidence="5">
    <location>
        <begin position="200"/>
        <end position="231"/>
    </location>
</feature>
<evidence type="ECO:0000259" key="6">
    <source>
        <dbReference type="SMART" id="SM00385"/>
    </source>
</evidence>
<feature type="domain" description="Cyclin-like" evidence="6">
    <location>
        <begin position="458"/>
        <end position="539"/>
    </location>
</feature>
<evidence type="ECO:0000256" key="2">
    <source>
        <dbReference type="ARBA" id="ARBA00023127"/>
    </source>
</evidence>
<dbReference type="Pfam" id="PF02984">
    <property type="entry name" value="Cyclin_C"/>
    <property type="match status" value="1"/>
</dbReference>
<dbReference type="InterPro" id="IPR013763">
    <property type="entry name" value="Cyclin-like_dom"/>
</dbReference>
<dbReference type="PROSITE" id="PS00292">
    <property type="entry name" value="CYCLINS"/>
    <property type="match status" value="1"/>
</dbReference>
<comment type="similarity">
    <text evidence="4">Belongs to the cyclin family.</text>
</comment>
<evidence type="ECO:0000256" key="1">
    <source>
        <dbReference type="ARBA" id="ARBA00022618"/>
    </source>
</evidence>
<feature type="compositionally biased region" description="Polar residues" evidence="5">
    <location>
        <begin position="268"/>
        <end position="277"/>
    </location>
</feature>